<sequence>MRWSITWQSLSASGVVTGLMLGVLGDGLLVRATAGAVAGGAVLAPLLLPGLRRLSILKGSPLEASFVTSPGEVRNVWLLGKTRYQAQGKHYPEEAVLLQWARTYRHGITQASDKSGRVLGFLSAWPVTEACFEAIRSGALLEDDITPEHIARDRDRPHAFWYIADIFRGERVRGLHGSVLEYVIHFLIASFFANHRKTGALPKGGSIELVAFAATAQGKSLLKAFGFGLAQASPQPAAGLPVYYLCLSAKGRRSVVDAALAKMVALRRNVSVLE</sequence>
<accession>A0ABV6CZ16</accession>
<dbReference type="RefSeq" id="WP_379556225.1">
    <property type="nucleotide sequence ID" value="NZ_JBHUKO010000002.1"/>
</dbReference>
<dbReference type="Proteomes" id="UP001589798">
    <property type="component" value="Unassembled WGS sequence"/>
</dbReference>
<name>A0ABV6CZ16_9SPHN</name>
<dbReference type="EMBL" id="JBHLWK010000018">
    <property type="protein sequence ID" value="MFC0205622.1"/>
    <property type="molecule type" value="Genomic_DNA"/>
</dbReference>
<comment type="caution">
    <text evidence="1">The sequence shown here is derived from an EMBL/GenBank/DDBJ whole genome shotgun (WGS) entry which is preliminary data.</text>
</comment>
<keyword evidence="2" id="KW-1185">Reference proteome</keyword>
<organism evidence="1 2">
    <name type="scientific">Novosphingobium soli</name>
    <dbReference type="NCBI Taxonomy" id="574956"/>
    <lineage>
        <taxon>Bacteria</taxon>
        <taxon>Pseudomonadati</taxon>
        <taxon>Pseudomonadota</taxon>
        <taxon>Alphaproteobacteria</taxon>
        <taxon>Sphingomonadales</taxon>
        <taxon>Sphingomonadaceae</taxon>
        <taxon>Novosphingobium</taxon>
    </lineage>
</organism>
<proteinExistence type="predicted"/>
<evidence type="ECO:0000313" key="2">
    <source>
        <dbReference type="Proteomes" id="UP001589798"/>
    </source>
</evidence>
<evidence type="ECO:0000313" key="1">
    <source>
        <dbReference type="EMBL" id="MFC0205622.1"/>
    </source>
</evidence>
<reference evidence="1 2" key="1">
    <citation type="submission" date="2024-09" db="EMBL/GenBank/DDBJ databases">
        <authorList>
            <person name="Sun Q."/>
            <person name="Mori K."/>
        </authorList>
    </citation>
    <scope>NUCLEOTIDE SEQUENCE [LARGE SCALE GENOMIC DNA]</scope>
    <source>
        <strain evidence="1 2">CCM 7706</strain>
    </source>
</reference>
<evidence type="ECO:0008006" key="3">
    <source>
        <dbReference type="Google" id="ProtNLM"/>
    </source>
</evidence>
<protein>
    <recommendedName>
        <fullName evidence="3">N-acetyltransferase domain-containing protein</fullName>
    </recommendedName>
</protein>
<gene>
    <name evidence="1" type="ORF">ACFFJC_15255</name>
</gene>